<dbReference type="Gene3D" id="3.15.30.10">
    <property type="entry name" value="putative capsid protein of prophage domain like"/>
    <property type="match status" value="1"/>
</dbReference>
<sequence length="325" mass="34704">MNEKMIHLIALINAAKQRIQVPQVYSNKFMAAGNKFLSNTEAIRVDEMLDHFVVAGIVGREDVLPLLGKDGFKSIEFTPDIVGGTYAYSASDLTNIKAGVPTYTTDGKEIDSIAAMEAKYARIASASVANRIERQCADAYLKGTYTDKSGTTHNVGVTSAITLAFADKVASDVVLAKITAYIKKYGVSPKVEAGVTVFNAVKNEALNAAQNINGVSFSFVGEIPILTVAGKKIEMLMDATGTDGNNIDTSAMLILSDPATLAVGYGCLVWGDVKSNESKIARAELVAGELRVEETTGQKGIWAKSAPMPIVVNTNKFNRYNCTGL</sequence>
<dbReference type="HOGENOM" id="CLU_859849_0_0_0"/>
<keyword evidence="2" id="KW-1185">Reference proteome</keyword>
<evidence type="ECO:0000313" key="1">
    <source>
        <dbReference type="EMBL" id="ADO83820.1"/>
    </source>
</evidence>
<dbReference type="Proteomes" id="UP000006875">
    <property type="component" value="Plasmid pILYOP01"/>
</dbReference>
<protein>
    <submittedName>
        <fullName evidence="1">Uncharacterized protein</fullName>
    </submittedName>
</protein>
<dbReference type="InterPro" id="IPR005564">
    <property type="entry name" value="Major_capsid_GpE"/>
</dbReference>
<dbReference type="KEGG" id="ipo:Ilyop_2049"/>
<keyword evidence="1" id="KW-0614">Plasmid</keyword>
<name>E3HBQ8_ILYPC</name>
<organism evidence="1 2">
    <name type="scientific">Ilyobacter polytropus (strain ATCC 51220 / DSM 2926 / LMG 16218 / CuHBu1)</name>
    <dbReference type="NCBI Taxonomy" id="572544"/>
    <lineage>
        <taxon>Bacteria</taxon>
        <taxon>Fusobacteriati</taxon>
        <taxon>Fusobacteriota</taxon>
        <taxon>Fusobacteriia</taxon>
        <taxon>Fusobacteriales</taxon>
        <taxon>Fusobacteriaceae</taxon>
        <taxon>Ilyobacter</taxon>
    </lineage>
</organism>
<reference evidence="1 2" key="1">
    <citation type="journal article" date="2010" name="Stand. Genomic Sci.">
        <title>Complete genome sequence of Ilyobacter polytropus type strain (CuHbu1).</title>
        <authorList>
            <person name="Sikorski J."/>
            <person name="Chertkov O."/>
            <person name="Lapidus A."/>
            <person name="Nolan M."/>
            <person name="Lucas S."/>
            <person name="Del Rio T.G."/>
            <person name="Tice H."/>
            <person name="Cheng J.F."/>
            <person name="Tapia R."/>
            <person name="Han C."/>
            <person name="Goodwin L."/>
            <person name="Pitluck S."/>
            <person name="Liolios K."/>
            <person name="Ivanova N."/>
            <person name="Mavromatis K."/>
            <person name="Mikhailova N."/>
            <person name="Pati A."/>
            <person name="Chen A."/>
            <person name="Palaniappan K."/>
            <person name="Land M."/>
            <person name="Hauser L."/>
            <person name="Chang Y.J."/>
            <person name="Jeffries C.D."/>
            <person name="Brambilla E."/>
            <person name="Yasawong M."/>
            <person name="Rohde M."/>
            <person name="Pukall R."/>
            <person name="Spring S."/>
            <person name="Goker M."/>
            <person name="Woyke T."/>
            <person name="Bristow J."/>
            <person name="Eisen J.A."/>
            <person name="Markowitz V."/>
            <person name="Hugenholtz P."/>
            <person name="Kyrpides N.C."/>
            <person name="Klenk H.P."/>
        </authorList>
    </citation>
    <scope>NUCLEOTIDE SEQUENCE [LARGE SCALE GENOMIC DNA]</scope>
    <source>
        <strain evidence="2">ATCC 51220 / DSM 2926 / LMG 16218 / CuHBu1</strain>
        <plasmid evidence="2">pILYOP01</plasmid>
    </source>
</reference>
<dbReference type="OrthoDB" id="90566at2"/>
<dbReference type="RefSeq" id="WP_013388482.1">
    <property type="nucleotide sequence ID" value="NC_014633.1"/>
</dbReference>
<dbReference type="AlphaFoldDB" id="E3HBQ8"/>
<gene>
    <name evidence="1" type="ordered locus">Ilyop_2049</name>
</gene>
<proteinExistence type="predicted"/>
<accession>E3HBQ8</accession>
<evidence type="ECO:0000313" key="2">
    <source>
        <dbReference type="Proteomes" id="UP000006875"/>
    </source>
</evidence>
<dbReference type="Pfam" id="PF03864">
    <property type="entry name" value="Phage_cap_E"/>
    <property type="match status" value="1"/>
</dbReference>
<geneLocation type="plasmid" evidence="1 2">
    <name>pILYOP01</name>
</geneLocation>
<dbReference type="EMBL" id="CP002282">
    <property type="protein sequence ID" value="ADO83820.1"/>
    <property type="molecule type" value="Genomic_DNA"/>
</dbReference>